<dbReference type="InterPro" id="IPR019207">
    <property type="entry name" value="DUF2092"/>
</dbReference>
<dbReference type="EMBL" id="FQZQ01000003">
    <property type="protein sequence ID" value="SHI79892.1"/>
    <property type="molecule type" value="Genomic_DNA"/>
</dbReference>
<keyword evidence="1 2" id="KW-0732">Signal</keyword>
<evidence type="ECO:0000256" key="1">
    <source>
        <dbReference type="ARBA" id="ARBA00022729"/>
    </source>
</evidence>
<organism evidence="3 4">
    <name type="scientific">Shimia gijangensis</name>
    <dbReference type="NCBI Taxonomy" id="1470563"/>
    <lineage>
        <taxon>Bacteria</taxon>
        <taxon>Pseudomonadati</taxon>
        <taxon>Pseudomonadota</taxon>
        <taxon>Alphaproteobacteria</taxon>
        <taxon>Rhodobacterales</taxon>
        <taxon>Roseobacteraceae</taxon>
    </lineage>
</organism>
<dbReference type="Pfam" id="PF09865">
    <property type="entry name" value="DUF2092"/>
    <property type="match status" value="1"/>
</dbReference>
<dbReference type="InterPro" id="IPR029046">
    <property type="entry name" value="LolA/LolB/LppX"/>
</dbReference>
<dbReference type="RefSeq" id="WP_083599244.1">
    <property type="nucleotide sequence ID" value="NZ_FQZQ01000003.1"/>
</dbReference>
<dbReference type="AlphaFoldDB" id="A0A1M6E318"/>
<dbReference type="SUPFAM" id="SSF89392">
    <property type="entry name" value="Prokaryotic lipoproteins and lipoprotein localization factors"/>
    <property type="match status" value="1"/>
</dbReference>
<evidence type="ECO:0000313" key="4">
    <source>
        <dbReference type="Proteomes" id="UP000183982"/>
    </source>
</evidence>
<evidence type="ECO:0000313" key="3">
    <source>
        <dbReference type="EMBL" id="SHI79892.1"/>
    </source>
</evidence>
<reference evidence="4" key="1">
    <citation type="submission" date="2016-11" db="EMBL/GenBank/DDBJ databases">
        <authorList>
            <person name="Varghese N."/>
            <person name="Submissions S."/>
        </authorList>
    </citation>
    <scope>NUCLEOTIDE SEQUENCE [LARGE SCALE GENOMIC DNA]</scope>
    <source>
        <strain evidence="4">DSM 100564</strain>
    </source>
</reference>
<protein>
    <recommendedName>
        <fullName evidence="5">DUF2092 domain-containing protein</fullName>
    </recommendedName>
</protein>
<evidence type="ECO:0000256" key="2">
    <source>
        <dbReference type="SAM" id="SignalP"/>
    </source>
</evidence>
<feature type="chain" id="PRO_5009916942" description="DUF2092 domain-containing protein" evidence="2">
    <location>
        <begin position="29"/>
        <end position="263"/>
    </location>
</feature>
<evidence type="ECO:0008006" key="5">
    <source>
        <dbReference type="Google" id="ProtNLM"/>
    </source>
</evidence>
<dbReference type="Proteomes" id="UP000183982">
    <property type="component" value="Unassembled WGS sequence"/>
</dbReference>
<feature type="signal peptide" evidence="2">
    <location>
        <begin position="1"/>
        <end position="28"/>
    </location>
</feature>
<gene>
    <name evidence="3" type="ORF">SAMN05444000_10392</name>
</gene>
<sequence length="263" mass="28852">MQKSRAANTVVSAASFGLVVLTPIAASADETDAKQILLNMSDYMTSAQSFEFDYDASLDVVTTDAQVLGIASSGTILVNRPDKIHARRIGGFADLEMFYDGNAFTLVGNHAGLYTQLPVTGTIDGLIDELRGSHGMPLPAADLLIENPYEVLMSDVTDVKDMGVGVISGRMCDHLAFRTPDVDWQIWISQGETPYPCRFVITTHSIDQGPQYRVDIRDWREVEDISAEKFTFQNEGAAEMIALEDYQTKVGDLPGHYQMGDSE</sequence>
<name>A0A1M6E318_9RHOB</name>
<keyword evidence="4" id="KW-1185">Reference proteome</keyword>
<dbReference type="STRING" id="1470563.SAMN05444000_10392"/>
<dbReference type="PIRSF" id="PIRSF012443">
    <property type="entry name" value="UCP012443"/>
    <property type="match status" value="1"/>
</dbReference>
<accession>A0A1M6E318</accession>
<proteinExistence type="predicted"/>